<dbReference type="Pfam" id="PF01326">
    <property type="entry name" value="PPDK_N"/>
    <property type="match status" value="1"/>
</dbReference>
<sequence length="796" mass="88475">MFTLKFKEVGIKDVPEVGGKNASLGEMIKFLKPKGINIPDGFIVTASAYRFFLKQTGLDEKIKDILKSVNVKNLEELEEKTAAVRKIIKETEMPLELSEEIILGYRAMEKEYGNRVDVAVRSSATAEDLPDASFAGEHETFLNVRGEKEVVKKTKAAMASLFTARATSYRVDKGFDHFKIALSVGIQKMVRSDLGSSGVMFTLDTESGFKDIILINGVFGLGEMIVQGEVTPDEFLVFKPFLFDKKLKPIIEKKLGVKDRKMVYKKGESKTTKISKTSVEEKNKFVLNDEEILKLAHWGFLIEEHYTSVKSKWQPMDIEWAKDGKTGELFIVQARPETIHSTRDYTKVRSYHRLEEGKLIVKGASVGSKVASGRAKVILDVKGIHDFKAGEVLVTDMTDPDWEPIMKIASAIVTDKGGRTSHAAIVSRELGIPCVVGAAGATKKIKTGDVITIDTTGSDGLILSGDIKFKITEVDIKKVKKPRVKIMMNIATPETAFEKSFLPNDGVGLGRVEFIIAGDIGIHPMALVNYNQLDEKIRREIDKKTIGWEKKTDFYVDKLAYGIAKIAAAFFPKPVIIRFSDFKTNEYSSLLGGAEFEIKEENPMIGWRGASRYYHPAFAPAFALECQAIKKIREEMGFSNVEVMIPFCRTVEEGKKVLKVMSENGLSVGSRNSTLKVLVMCEIPSNVILAEEFLNIFDGMSIGSNDLTQLTLGLDRDGGERIRTIANEKDASVKKLISEVIKIAKRRKKYIGICGQAPSDYPDFIAFLMKEGIESISLNPDSIVPTMLKLSKSKKS</sequence>
<evidence type="ECO:0000256" key="6">
    <source>
        <dbReference type="ARBA" id="ARBA00021623"/>
    </source>
</evidence>
<dbReference type="PROSITE" id="PS00370">
    <property type="entry name" value="PEP_ENZYMES_PHOS_SITE"/>
    <property type="match status" value="1"/>
</dbReference>
<keyword evidence="9 15" id="KW-0547">Nucleotide-binding</keyword>
<keyword evidence="7 15" id="KW-0808">Transferase</keyword>
<dbReference type="PANTHER" id="PTHR43030:SF1">
    <property type="entry name" value="PHOSPHOENOLPYRUVATE SYNTHASE"/>
    <property type="match status" value="1"/>
</dbReference>
<dbReference type="InterPro" id="IPR000121">
    <property type="entry name" value="PEP_util_C"/>
</dbReference>
<dbReference type="SUPFAM" id="SSF56059">
    <property type="entry name" value="Glutathione synthetase ATP-binding domain-like"/>
    <property type="match status" value="1"/>
</dbReference>
<dbReference type="STRING" id="1798656.A2604_02435"/>
<name>A0A1G2CSV9_9BACT</name>
<dbReference type="SUPFAM" id="SSF51621">
    <property type="entry name" value="Phosphoenolpyruvate/pyruvate domain"/>
    <property type="match status" value="1"/>
</dbReference>
<evidence type="ECO:0000256" key="7">
    <source>
        <dbReference type="ARBA" id="ARBA00022679"/>
    </source>
</evidence>
<dbReference type="NCBIfam" id="TIGR01418">
    <property type="entry name" value="PEP_synth"/>
    <property type="match status" value="1"/>
</dbReference>
<dbReference type="Gene3D" id="3.20.20.60">
    <property type="entry name" value="Phosphoenolpyruvate-binding domains"/>
    <property type="match status" value="1"/>
</dbReference>
<keyword evidence="8 15" id="KW-0479">Metal-binding</keyword>
<dbReference type="Proteomes" id="UP000177587">
    <property type="component" value="Unassembled WGS sequence"/>
</dbReference>
<comment type="similarity">
    <text evidence="4 15">Belongs to the PEP-utilizing enzyme family.</text>
</comment>
<dbReference type="UniPathway" id="UPA00138"/>
<evidence type="ECO:0000259" key="18">
    <source>
        <dbReference type="Pfam" id="PF02896"/>
    </source>
</evidence>
<comment type="catalytic activity">
    <reaction evidence="14 15">
        <text>pyruvate + ATP + H2O = phosphoenolpyruvate + AMP + phosphate + 2 H(+)</text>
        <dbReference type="Rhea" id="RHEA:11364"/>
        <dbReference type="ChEBI" id="CHEBI:15361"/>
        <dbReference type="ChEBI" id="CHEBI:15377"/>
        <dbReference type="ChEBI" id="CHEBI:15378"/>
        <dbReference type="ChEBI" id="CHEBI:30616"/>
        <dbReference type="ChEBI" id="CHEBI:43474"/>
        <dbReference type="ChEBI" id="CHEBI:58702"/>
        <dbReference type="ChEBI" id="CHEBI:456215"/>
        <dbReference type="EC" id="2.7.9.2"/>
    </reaction>
</comment>
<comment type="caution">
    <text evidence="19">The sequence shown here is derived from an EMBL/GenBank/DDBJ whole genome shotgun (WGS) entry which is preliminary data.</text>
</comment>
<dbReference type="InterPro" id="IPR015813">
    <property type="entry name" value="Pyrv/PenolPyrv_kinase-like_dom"/>
</dbReference>
<feature type="domain" description="PEP-utilising enzyme mobile" evidence="16">
    <location>
        <begin position="387"/>
        <end position="455"/>
    </location>
</feature>
<feature type="domain" description="Pyruvate phosphate dikinase AMP/ATP-binding" evidence="17">
    <location>
        <begin position="15"/>
        <end position="348"/>
    </location>
</feature>
<comment type="function">
    <text evidence="2 15">Catalyzes the phosphorylation of pyruvate to phosphoenolpyruvate.</text>
</comment>
<dbReference type="InterPro" id="IPR036637">
    <property type="entry name" value="Phosphohistidine_dom_sf"/>
</dbReference>
<dbReference type="FunFam" id="3.30.1490.20:FF:000010">
    <property type="entry name" value="Phosphoenolpyruvate synthase"/>
    <property type="match status" value="1"/>
</dbReference>
<dbReference type="NCBIfam" id="NF005057">
    <property type="entry name" value="PRK06464.1"/>
    <property type="match status" value="1"/>
</dbReference>
<evidence type="ECO:0000256" key="9">
    <source>
        <dbReference type="ARBA" id="ARBA00022741"/>
    </source>
</evidence>
<dbReference type="GO" id="GO:0005524">
    <property type="term" value="F:ATP binding"/>
    <property type="evidence" value="ECO:0007669"/>
    <property type="project" value="UniProtKB-KW"/>
</dbReference>
<evidence type="ECO:0000256" key="4">
    <source>
        <dbReference type="ARBA" id="ARBA00007837"/>
    </source>
</evidence>
<evidence type="ECO:0000313" key="19">
    <source>
        <dbReference type="EMBL" id="OGZ04469.1"/>
    </source>
</evidence>
<comment type="cofactor">
    <cofactor evidence="1 15">
        <name>Mg(2+)</name>
        <dbReference type="ChEBI" id="CHEBI:18420"/>
    </cofactor>
</comment>
<keyword evidence="10 15" id="KW-0418">Kinase</keyword>
<dbReference type="InterPro" id="IPR023151">
    <property type="entry name" value="PEP_util_CS"/>
</dbReference>
<evidence type="ECO:0000256" key="14">
    <source>
        <dbReference type="ARBA" id="ARBA00047700"/>
    </source>
</evidence>
<organism evidence="19 20">
    <name type="scientific">Candidatus Liptonbacteria bacterium RIFOXYD1_FULL_36_11</name>
    <dbReference type="NCBI Taxonomy" id="1798656"/>
    <lineage>
        <taxon>Bacteria</taxon>
        <taxon>Candidatus Liptoniibacteriota</taxon>
    </lineage>
</organism>
<dbReference type="PROSITE" id="PS00742">
    <property type="entry name" value="PEP_ENZYMES_2"/>
    <property type="match status" value="1"/>
</dbReference>
<comment type="pathway">
    <text evidence="3 15">Carbohydrate biosynthesis; gluconeogenesis.</text>
</comment>
<protein>
    <recommendedName>
        <fullName evidence="6 15">Phosphoenolpyruvate synthase</fullName>
        <shortName evidence="15">PEP synthase</shortName>
        <ecNumber evidence="5 15">2.7.9.2</ecNumber>
    </recommendedName>
    <alternativeName>
        <fullName evidence="13 15">Pyruvate, water dikinase</fullName>
    </alternativeName>
</protein>
<dbReference type="Pfam" id="PF00391">
    <property type="entry name" value="PEP-utilizers"/>
    <property type="match status" value="1"/>
</dbReference>
<gene>
    <name evidence="19" type="ORF">A2604_02435</name>
</gene>
<dbReference type="GO" id="GO:0008986">
    <property type="term" value="F:pyruvate, water dikinase activity"/>
    <property type="evidence" value="ECO:0007669"/>
    <property type="project" value="UniProtKB-EC"/>
</dbReference>
<dbReference type="Gene3D" id="3.30.1490.20">
    <property type="entry name" value="ATP-grasp fold, A domain"/>
    <property type="match status" value="1"/>
</dbReference>
<evidence type="ECO:0000259" key="16">
    <source>
        <dbReference type="Pfam" id="PF00391"/>
    </source>
</evidence>
<dbReference type="GO" id="GO:0006094">
    <property type="term" value="P:gluconeogenesis"/>
    <property type="evidence" value="ECO:0007669"/>
    <property type="project" value="UniProtKB-UniPathway"/>
</dbReference>
<keyword evidence="11 15" id="KW-0067">ATP-binding</keyword>
<dbReference type="Pfam" id="PF02896">
    <property type="entry name" value="PEP-utilizers_C"/>
    <property type="match status" value="1"/>
</dbReference>
<evidence type="ECO:0000256" key="2">
    <source>
        <dbReference type="ARBA" id="ARBA00002988"/>
    </source>
</evidence>
<evidence type="ECO:0000256" key="11">
    <source>
        <dbReference type="ARBA" id="ARBA00022840"/>
    </source>
</evidence>
<dbReference type="Gene3D" id="3.50.30.10">
    <property type="entry name" value="Phosphohistidine domain"/>
    <property type="match status" value="1"/>
</dbReference>
<evidence type="ECO:0000256" key="5">
    <source>
        <dbReference type="ARBA" id="ARBA00011996"/>
    </source>
</evidence>
<reference evidence="19 20" key="1">
    <citation type="journal article" date="2016" name="Nat. Commun.">
        <title>Thousands of microbial genomes shed light on interconnected biogeochemical processes in an aquifer system.</title>
        <authorList>
            <person name="Anantharaman K."/>
            <person name="Brown C.T."/>
            <person name="Hug L.A."/>
            <person name="Sharon I."/>
            <person name="Castelle C.J."/>
            <person name="Probst A.J."/>
            <person name="Thomas B.C."/>
            <person name="Singh A."/>
            <person name="Wilkins M.J."/>
            <person name="Karaoz U."/>
            <person name="Brodie E.L."/>
            <person name="Williams K.H."/>
            <person name="Hubbard S.S."/>
            <person name="Banfield J.F."/>
        </authorList>
    </citation>
    <scope>NUCLEOTIDE SEQUENCE [LARGE SCALE GENOMIC DNA]</scope>
</reference>
<accession>A0A1G2CSV9</accession>
<keyword evidence="12 15" id="KW-0460">Magnesium</keyword>
<evidence type="ECO:0000256" key="13">
    <source>
        <dbReference type="ARBA" id="ARBA00033470"/>
    </source>
</evidence>
<dbReference type="PIRSF" id="PIRSF000854">
    <property type="entry name" value="PEP_synthase"/>
    <property type="match status" value="1"/>
</dbReference>
<dbReference type="SUPFAM" id="SSF52009">
    <property type="entry name" value="Phosphohistidine domain"/>
    <property type="match status" value="1"/>
</dbReference>
<dbReference type="EMBL" id="MHLG01000003">
    <property type="protein sequence ID" value="OGZ04469.1"/>
    <property type="molecule type" value="Genomic_DNA"/>
</dbReference>
<dbReference type="InterPro" id="IPR006319">
    <property type="entry name" value="PEP_synth"/>
</dbReference>
<evidence type="ECO:0000256" key="10">
    <source>
        <dbReference type="ARBA" id="ARBA00022777"/>
    </source>
</evidence>
<dbReference type="InterPro" id="IPR018274">
    <property type="entry name" value="PEP_util_AS"/>
</dbReference>
<dbReference type="InterPro" id="IPR002192">
    <property type="entry name" value="PPDK_AMP/ATP-bd"/>
</dbReference>
<dbReference type="FunFam" id="3.30.470.20:FF:000017">
    <property type="entry name" value="Phosphoenolpyruvate synthase"/>
    <property type="match status" value="1"/>
</dbReference>
<dbReference type="AlphaFoldDB" id="A0A1G2CSV9"/>
<evidence type="ECO:0000256" key="1">
    <source>
        <dbReference type="ARBA" id="ARBA00001946"/>
    </source>
</evidence>
<proteinExistence type="inferred from homology"/>
<dbReference type="GO" id="GO:0046872">
    <property type="term" value="F:metal ion binding"/>
    <property type="evidence" value="ECO:0007669"/>
    <property type="project" value="UniProtKB-KW"/>
</dbReference>
<evidence type="ECO:0000256" key="12">
    <source>
        <dbReference type="ARBA" id="ARBA00022842"/>
    </source>
</evidence>
<dbReference type="InterPro" id="IPR013815">
    <property type="entry name" value="ATP_grasp_subdomain_1"/>
</dbReference>
<dbReference type="InterPro" id="IPR040442">
    <property type="entry name" value="Pyrv_kinase-like_dom_sf"/>
</dbReference>
<dbReference type="PANTHER" id="PTHR43030">
    <property type="entry name" value="PHOSPHOENOLPYRUVATE SYNTHASE"/>
    <property type="match status" value="1"/>
</dbReference>
<feature type="domain" description="PEP-utilising enzyme C-terminal" evidence="18">
    <location>
        <begin position="480"/>
        <end position="791"/>
    </location>
</feature>
<evidence type="ECO:0000256" key="8">
    <source>
        <dbReference type="ARBA" id="ARBA00022723"/>
    </source>
</evidence>
<evidence type="ECO:0000259" key="17">
    <source>
        <dbReference type="Pfam" id="PF01326"/>
    </source>
</evidence>
<keyword evidence="19" id="KW-0670">Pyruvate</keyword>
<dbReference type="EC" id="2.7.9.2" evidence="5 15"/>
<dbReference type="InterPro" id="IPR008279">
    <property type="entry name" value="PEP-util_enz_mobile_dom"/>
</dbReference>
<evidence type="ECO:0000313" key="20">
    <source>
        <dbReference type="Proteomes" id="UP000177587"/>
    </source>
</evidence>
<evidence type="ECO:0000256" key="15">
    <source>
        <dbReference type="PIRNR" id="PIRNR000854"/>
    </source>
</evidence>
<evidence type="ECO:0000256" key="3">
    <source>
        <dbReference type="ARBA" id="ARBA00004742"/>
    </source>
</evidence>
<dbReference type="Gene3D" id="3.30.470.20">
    <property type="entry name" value="ATP-grasp fold, B domain"/>
    <property type="match status" value="1"/>
</dbReference>